<evidence type="ECO:0000313" key="4">
    <source>
        <dbReference type="EMBL" id="GGM06625.1"/>
    </source>
</evidence>
<dbReference type="Proteomes" id="UP000655208">
    <property type="component" value="Unassembled WGS sequence"/>
</dbReference>
<comment type="caution">
    <text evidence="4">The sequence shown here is derived from an EMBL/GenBank/DDBJ whole genome shotgun (WGS) entry which is preliminary data.</text>
</comment>
<keyword evidence="5" id="KW-1185">Reference proteome</keyword>
<protein>
    <submittedName>
        <fullName evidence="4">Epimerase</fullName>
    </submittedName>
</protein>
<organism evidence="4 5">
    <name type="scientific">Nakamurella endophytica</name>
    <dbReference type="NCBI Taxonomy" id="1748367"/>
    <lineage>
        <taxon>Bacteria</taxon>
        <taxon>Bacillati</taxon>
        <taxon>Actinomycetota</taxon>
        <taxon>Actinomycetes</taxon>
        <taxon>Nakamurellales</taxon>
        <taxon>Nakamurellaceae</taxon>
        <taxon>Nakamurella</taxon>
    </lineage>
</organism>
<evidence type="ECO:0000259" key="3">
    <source>
        <dbReference type="Pfam" id="PF08338"/>
    </source>
</evidence>
<dbReference type="InterPro" id="IPR001509">
    <property type="entry name" value="Epimerase_deHydtase"/>
</dbReference>
<accession>A0A917WHD4</accession>
<evidence type="ECO:0000259" key="2">
    <source>
        <dbReference type="Pfam" id="PF01370"/>
    </source>
</evidence>
<dbReference type="EMBL" id="BMNA01000005">
    <property type="protein sequence ID" value="GGM06625.1"/>
    <property type="molecule type" value="Genomic_DNA"/>
</dbReference>
<sequence length="293" mass="30858">MRIVAAGVSGFIGSRLVAALRERGDEVVTLVRRPPGGPSEVRWDPDGGEFDAAVLDGADAVINLCGAGVGDHRWTDSYRDTILSSRVRPTALLAGACVERGVPALVNASAVGYYGHRGDERLDELAPAGTSFLAGVCVRWERAAAPAADGGVRVVHLRTGLVLGRGEGLLGQLDTVIRLGAGGRLGDGRQWCPWISIEDEVAAIVHLVDTPVAGAVNLSAPEPVRNAELVRAIGRALHRPTPWIVPGVALHLVVGAFADEILHGQRAVPVALEESGYRFRRPELADALRAELG</sequence>
<feature type="domain" description="DUF1731" evidence="3">
    <location>
        <begin position="245"/>
        <end position="290"/>
    </location>
</feature>
<dbReference type="Pfam" id="PF01370">
    <property type="entry name" value="Epimerase"/>
    <property type="match status" value="1"/>
</dbReference>
<evidence type="ECO:0000313" key="5">
    <source>
        <dbReference type="Proteomes" id="UP000655208"/>
    </source>
</evidence>
<name>A0A917WHD4_9ACTN</name>
<gene>
    <name evidence="4" type="ORF">GCM10011594_28400</name>
</gene>
<dbReference type="RefSeq" id="WP_188942564.1">
    <property type="nucleotide sequence ID" value="NZ_BMNA01000005.1"/>
</dbReference>
<dbReference type="InterPro" id="IPR010099">
    <property type="entry name" value="SDR39U1"/>
</dbReference>
<evidence type="ECO:0000256" key="1">
    <source>
        <dbReference type="ARBA" id="ARBA00009353"/>
    </source>
</evidence>
<reference evidence="4" key="1">
    <citation type="journal article" date="2014" name="Int. J. Syst. Evol. Microbiol.">
        <title>Complete genome sequence of Corynebacterium casei LMG S-19264T (=DSM 44701T), isolated from a smear-ripened cheese.</title>
        <authorList>
            <consortium name="US DOE Joint Genome Institute (JGI-PGF)"/>
            <person name="Walter F."/>
            <person name="Albersmeier A."/>
            <person name="Kalinowski J."/>
            <person name="Ruckert C."/>
        </authorList>
    </citation>
    <scope>NUCLEOTIDE SEQUENCE</scope>
    <source>
        <strain evidence="4">CGMCC 4.7308</strain>
    </source>
</reference>
<reference evidence="4" key="2">
    <citation type="submission" date="2020-09" db="EMBL/GenBank/DDBJ databases">
        <authorList>
            <person name="Sun Q."/>
            <person name="Zhou Y."/>
        </authorList>
    </citation>
    <scope>NUCLEOTIDE SEQUENCE</scope>
    <source>
        <strain evidence="4">CGMCC 4.7308</strain>
    </source>
</reference>
<feature type="domain" description="NAD-dependent epimerase/dehydratase" evidence="2">
    <location>
        <begin position="6"/>
        <end position="215"/>
    </location>
</feature>
<dbReference type="Gene3D" id="3.40.50.720">
    <property type="entry name" value="NAD(P)-binding Rossmann-like Domain"/>
    <property type="match status" value="1"/>
</dbReference>
<dbReference type="Pfam" id="PF08338">
    <property type="entry name" value="DUF1731"/>
    <property type="match status" value="1"/>
</dbReference>
<dbReference type="InterPro" id="IPR013549">
    <property type="entry name" value="DUF1731"/>
</dbReference>
<dbReference type="PANTHER" id="PTHR11092">
    <property type="entry name" value="SUGAR NUCLEOTIDE EPIMERASE RELATED"/>
    <property type="match status" value="1"/>
</dbReference>
<comment type="similarity">
    <text evidence="1">Belongs to the NAD(P)-dependent epimerase/dehydratase family. SDR39U1 subfamily.</text>
</comment>
<proteinExistence type="inferred from homology"/>
<dbReference type="InterPro" id="IPR036291">
    <property type="entry name" value="NAD(P)-bd_dom_sf"/>
</dbReference>
<dbReference type="SUPFAM" id="SSF51735">
    <property type="entry name" value="NAD(P)-binding Rossmann-fold domains"/>
    <property type="match status" value="1"/>
</dbReference>
<dbReference type="AlphaFoldDB" id="A0A917WHD4"/>
<dbReference type="PANTHER" id="PTHR11092:SF0">
    <property type="entry name" value="EPIMERASE FAMILY PROTEIN SDR39U1"/>
    <property type="match status" value="1"/>
</dbReference>
<dbReference type="NCBIfam" id="TIGR01777">
    <property type="entry name" value="yfcH"/>
    <property type="match status" value="1"/>
</dbReference>